<keyword evidence="2" id="KW-1185">Reference proteome</keyword>
<dbReference type="Proteomes" id="UP000187203">
    <property type="component" value="Unassembled WGS sequence"/>
</dbReference>
<reference evidence="2" key="1">
    <citation type="submission" date="2013-09" db="EMBL/GenBank/DDBJ databases">
        <title>Corchorus olitorius genome sequencing.</title>
        <authorList>
            <person name="Alam M."/>
            <person name="Haque M.S."/>
            <person name="Islam M.S."/>
            <person name="Emdad E.M."/>
            <person name="Islam M.M."/>
            <person name="Ahmed B."/>
            <person name="Halim A."/>
            <person name="Hossen Q.M.M."/>
            <person name="Hossain M.Z."/>
            <person name="Ahmed R."/>
            <person name="Khan M.M."/>
            <person name="Islam R."/>
            <person name="Rashid M.M."/>
            <person name="Khan S.A."/>
            <person name="Rahman M.S."/>
            <person name="Alam M."/>
            <person name="Yahiya A.S."/>
            <person name="Khan M.S."/>
            <person name="Azam M.S."/>
            <person name="Haque T."/>
            <person name="Lashkar M.Z.H."/>
            <person name="Akhand A.I."/>
            <person name="Morshed G."/>
            <person name="Roy S."/>
            <person name="Uddin K.S."/>
            <person name="Rabeya T."/>
            <person name="Hossain A.S."/>
            <person name="Chowdhury A."/>
            <person name="Snigdha A.R."/>
            <person name="Mortoza M.S."/>
            <person name="Matin S.A."/>
            <person name="Hoque S.M.E."/>
            <person name="Islam M.K."/>
            <person name="Roy D.K."/>
            <person name="Haider R."/>
            <person name="Moosa M.M."/>
            <person name="Elias S.M."/>
            <person name="Hasan A.M."/>
            <person name="Jahan S."/>
            <person name="Shafiuddin M."/>
            <person name="Mahmood N."/>
            <person name="Shommy N.S."/>
        </authorList>
    </citation>
    <scope>NUCLEOTIDE SEQUENCE [LARGE SCALE GENOMIC DNA]</scope>
    <source>
        <strain evidence="2">cv. O-4</strain>
    </source>
</reference>
<dbReference type="AlphaFoldDB" id="A0A1R3J835"/>
<proteinExistence type="predicted"/>
<comment type="caution">
    <text evidence="1">The sequence shown here is derived from an EMBL/GenBank/DDBJ whole genome shotgun (WGS) entry which is preliminary data.</text>
</comment>
<accession>A0A1R3J835</accession>
<evidence type="ECO:0000313" key="1">
    <source>
        <dbReference type="EMBL" id="OMO90960.1"/>
    </source>
</evidence>
<dbReference type="EMBL" id="AWUE01016497">
    <property type="protein sequence ID" value="OMO90960.1"/>
    <property type="molecule type" value="Genomic_DNA"/>
</dbReference>
<evidence type="ECO:0000313" key="2">
    <source>
        <dbReference type="Proteomes" id="UP000187203"/>
    </source>
</evidence>
<protein>
    <submittedName>
        <fullName evidence="1">Uncharacterized protein</fullName>
    </submittedName>
</protein>
<organism evidence="1 2">
    <name type="scientific">Corchorus olitorius</name>
    <dbReference type="NCBI Taxonomy" id="93759"/>
    <lineage>
        <taxon>Eukaryota</taxon>
        <taxon>Viridiplantae</taxon>
        <taxon>Streptophyta</taxon>
        <taxon>Embryophyta</taxon>
        <taxon>Tracheophyta</taxon>
        <taxon>Spermatophyta</taxon>
        <taxon>Magnoliopsida</taxon>
        <taxon>eudicotyledons</taxon>
        <taxon>Gunneridae</taxon>
        <taxon>Pentapetalae</taxon>
        <taxon>rosids</taxon>
        <taxon>malvids</taxon>
        <taxon>Malvales</taxon>
        <taxon>Malvaceae</taxon>
        <taxon>Grewioideae</taxon>
        <taxon>Apeibeae</taxon>
        <taxon>Corchorus</taxon>
    </lineage>
</organism>
<gene>
    <name evidence="1" type="ORF">COLO4_18752</name>
</gene>
<sequence length="156" mass="17721">MMEMQFLVIDCIGKLTGLSLKQKQRGKLVQEYPLSVLTGKHLQSILRNFVELLKIASEDIIGQTVNSDAFLMSRNFNRRKKERALKQKKKQEMILNVLRSSSGAGVTRSCSIRRPISYTFDTKRYNYHRPPDGCTYWGASQKHVALCGSAFGSNNC</sequence>
<name>A0A1R3J835_9ROSI</name>